<name>A0A6J1PPW9_9HYME</name>
<gene>
    <name evidence="9" type="primary">LOC112454124</name>
</gene>
<dbReference type="RefSeq" id="XP_024871120.1">
    <property type="nucleotide sequence ID" value="XM_025015352.1"/>
</dbReference>
<protein>
    <submittedName>
        <fullName evidence="9">Uncharacterized protein LOC112454124</fullName>
    </submittedName>
</protein>
<evidence type="ECO:0000256" key="2">
    <source>
        <dbReference type="ARBA" id="ARBA00022514"/>
    </source>
</evidence>
<comment type="subcellular location">
    <subcellularLocation>
        <location evidence="1">Secreted</location>
    </subcellularLocation>
</comment>
<proteinExistence type="predicted"/>
<evidence type="ECO:0000313" key="8">
    <source>
        <dbReference type="Proteomes" id="UP000504618"/>
    </source>
</evidence>
<evidence type="ECO:0000256" key="1">
    <source>
        <dbReference type="ARBA" id="ARBA00004613"/>
    </source>
</evidence>
<accession>A0A6J1PPW9</accession>
<evidence type="ECO:0000256" key="7">
    <source>
        <dbReference type="SAM" id="Phobius"/>
    </source>
</evidence>
<dbReference type="GO" id="GO:0005615">
    <property type="term" value="C:extracellular space"/>
    <property type="evidence" value="ECO:0007669"/>
    <property type="project" value="UniProtKB-KW"/>
</dbReference>
<dbReference type="SUPFAM" id="SSF49842">
    <property type="entry name" value="TNF-like"/>
    <property type="match status" value="1"/>
</dbReference>
<dbReference type="AlphaFoldDB" id="A0A6J1PPW9"/>
<feature type="compositionally biased region" description="Basic residues" evidence="6">
    <location>
        <begin position="270"/>
        <end position="296"/>
    </location>
</feature>
<keyword evidence="7" id="KW-0472">Membrane</keyword>
<keyword evidence="7" id="KW-1133">Transmembrane helix</keyword>
<dbReference type="PANTHER" id="PTHR15151:SF24">
    <property type="entry name" value="A PROLIFERATION-INDUCING LIGAND-LIKE PROTEIN-RELATED"/>
    <property type="match status" value="1"/>
</dbReference>
<dbReference type="Gene3D" id="2.60.120.40">
    <property type="match status" value="1"/>
</dbReference>
<feature type="transmembrane region" description="Helical" evidence="7">
    <location>
        <begin position="38"/>
        <end position="59"/>
    </location>
</feature>
<evidence type="ECO:0000256" key="4">
    <source>
        <dbReference type="ARBA" id="ARBA00023157"/>
    </source>
</evidence>
<keyword evidence="4" id="KW-1015">Disulfide bond</keyword>
<sequence length="456" mass="53325">MTLINVSPSVNNAEKINTDPKNLNLNINVKVPELFSKLFYVSIITSFVLLMGVSAIISLQLQELRMQVESLMLMCQDKGNQNNRVEELNRFQRATDYNDSVNLFTFEHSNHQIKVRDDGRTDTVTLMPYNQTVSDQSISHENNAIERNVSRSTYYKKNTIKRNASNLSKRSKRLISKLIKMLFLDFNNKRNFPRFEMKNYVTTEGEISSDHELNRDVWDEPHMIRLRRMVRDTEKRQSEEKNETRRREESEKQRQSVEEGEKRQSEEKNRTRRRSEKKGEKRRQNRRGHKHNHRSKPLLPLVATFKGGMDTLDFNLTRTPTGSYNIGPWVKSEHDNHQYEFTKFHLVEGNMAIEVAINGLYMISVQITYYGTPPSYSYGILLNSEGASKKEMLITCSAVSSENGNRVSCYTSIIKYLKKRDRLSLQQVEKNRALDMKEGYSQIQITLLANDRRRSM</sequence>
<feature type="region of interest" description="Disordered" evidence="6">
    <location>
        <begin position="229"/>
        <end position="297"/>
    </location>
</feature>
<keyword evidence="3" id="KW-0964">Secreted</keyword>
<dbReference type="GO" id="GO:0005125">
    <property type="term" value="F:cytokine activity"/>
    <property type="evidence" value="ECO:0007669"/>
    <property type="project" value="UniProtKB-KW"/>
</dbReference>
<keyword evidence="2" id="KW-0202">Cytokine</keyword>
<dbReference type="GeneID" id="112454124"/>
<dbReference type="OrthoDB" id="5947373at2759"/>
<evidence type="ECO:0000256" key="3">
    <source>
        <dbReference type="ARBA" id="ARBA00022525"/>
    </source>
</evidence>
<dbReference type="InterPro" id="IPR008983">
    <property type="entry name" value="Tumour_necrosis_fac-like_dom"/>
</dbReference>
<evidence type="ECO:0000256" key="6">
    <source>
        <dbReference type="SAM" id="MobiDB-lite"/>
    </source>
</evidence>
<dbReference type="PANTHER" id="PTHR15151">
    <property type="entry name" value="PROTEIN EIGER"/>
    <property type="match status" value="1"/>
</dbReference>
<keyword evidence="5" id="KW-0325">Glycoprotein</keyword>
<dbReference type="InterPro" id="IPR051748">
    <property type="entry name" value="TNF_Ligand_Superfamily"/>
</dbReference>
<feature type="compositionally biased region" description="Basic and acidic residues" evidence="6">
    <location>
        <begin position="229"/>
        <end position="269"/>
    </location>
</feature>
<keyword evidence="8" id="KW-1185">Reference proteome</keyword>
<evidence type="ECO:0000313" key="9">
    <source>
        <dbReference type="RefSeq" id="XP_024871120.1"/>
    </source>
</evidence>
<reference evidence="9" key="1">
    <citation type="submission" date="2025-08" db="UniProtKB">
        <authorList>
            <consortium name="RefSeq"/>
        </authorList>
    </citation>
    <scope>IDENTIFICATION</scope>
    <source>
        <tissue evidence="9">Whole body</tissue>
    </source>
</reference>
<organism evidence="8 9">
    <name type="scientific">Temnothorax curvispinosus</name>
    <dbReference type="NCBI Taxonomy" id="300111"/>
    <lineage>
        <taxon>Eukaryota</taxon>
        <taxon>Metazoa</taxon>
        <taxon>Ecdysozoa</taxon>
        <taxon>Arthropoda</taxon>
        <taxon>Hexapoda</taxon>
        <taxon>Insecta</taxon>
        <taxon>Pterygota</taxon>
        <taxon>Neoptera</taxon>
        <taxon>Endopterygota</taxon>
        <taxon>Hymenoptera</taxon>
        <taxon>Apocrita</taxon>
        <taxon>Aculeata</taxon>
        <taxon>Formicoidea</taxon>
        <taxon>Formicidae</taxon>
        <taxon>Myrmicinae</taxon>
        <taxon>Temnothorax</taxon>
    </lineage>
</organism>
<evidence type="ECO:0000256" key="5">
    <source>
        <dbReference type="ARBA" id="ARBA00023180"/>
    </source>
</evidence>
<keyword evidence="7" id="KW-0812">Transmembrane</keyword>
<dbReference type="Proteomes" id="UP000504618">
    <property type="component" value="Unplaced"/>
</dbReference>